<evidence type="ECO:0000256" key="4">
    <source>
        <dbReference type="ARBA" id="ARBA00022670"/>
    </source>
</evidence>
<feature type="active site" description="Nucleophile" evidence="8">
    <location>
        <position position="979"/>
    </location>
</feature>
<comment type="similarity">
    <text evidence="2 7">Belongs to the peptidase S41B family.</text>
</comment>
<dbReference type="Gene3D" id="3.90.226.10">
    <property type="entry name" value="2-enoyl-CoA Hydratase, Chain A, domain 1"/>
    <property type="match status" value="1"/>
</dbReference>
<sequence length="1092" mass="122240">MSMKLKFLLVFFVSSGLISSLTYGQEKETLLLRTPSISKNHIAFAYAGDIWVANRDGSSPRRLTVNPAVEQNPVISPDERNIAFTGNYDGNQDVYVVPIEGGTPKRLTYHPAGDVIRGWVNNNEVYFTSTRSFEYGFNSRLYRVGLKGGEAKVLPMPEATQGSASPDGRQWAYIKNLDPTERPGVAFKRYRGGGMPDIWLFDMKTNEIEVLPGAKSNNIKPQWIGNKIFFISDRNHTQNIFSYDIQTKKTEQITQYKEYDVKWLSGDGTSLAYEQAGSIYTMDPLTGQSVKLKILIEADIPYKRARYESIDRDITDMDLSPTGKRAVFQSRGEIFSIPKEKGDIRNISKSPGSHERSPGWSPNGKWISYISDVKGNYQLVLRDQLAEKEPLYFKLGESGFYFGLTWSPDSKKLFYSDSHLNLFYIDIDSRKIVTVANDKLGSTTNRTSNYFYSSWSADSQWISYVKTLENGNTAVFIYNLASGKSSQVTDGIGNAGPTVFSRDGKYLFFTASTNIGLGNSGLHMTAYDRPNTSSVYAVLLSKQTPSLFTTESDEEAEGKAEQKKERIENAKRDKNKKAELKDTVVNVKVDLDGISNRIVALPLPAGDYGDLNGNISGKLLYVNGGGIKAFDLKTLKDSMLIPGTVFYTVSYDGKSILYRAGSDYFIVDASHKPQPDEGKLNLGSGKIYIDPVAEWKQTFDEVWRLEKDYFYAENMHGNDWDAVKKKYEKFLPFVGHREDLTYLFGEMLGELVVGHSYIRGGDQPKAANVDVGMLGADYETDHGYYKVSKIFSALSWNPNLKAPLMEPGLNIENGIYILAVNGEPVTTDRSIYSYFENTTGKQVRLKINTKPGLDGAKEVTVVPISFAAETDLRRMNWMEAKRKKVDELSGGKIAYIYMMDTGSDGYTSFNRYYFSQMDKKALLIDERNNRGGSVADYVVDLLNRDIISYWGIRDGKSFTTPGNGIFGPKAMIINEYAGSGGDMMPYMFHYKKLGKLVGRTTMGILVGISGYPSLIDGGTVTAPNFGIYGTDGKWIIENQGVAPDVFVEQKPKDLIEGRDPQLETTVKILLEEMKTYPYKEVKKPADPDRAHQ</sequence>
<dbReference type="Pfam" id="PF26550">
    <property type="entry name" value="Tricorn_2nd"/>
    <property type="match status" value="1"/>
</dbReference>
<dbReference type="SUPFAM" id="SSF69304">
    <property type="entry name" value="Tricorn protease N-terminal domain"/>
    <property type="match status" value="1"/>
</dbReference>
<dbReference type="Proteomes" id="UP000032049">
    <property type="component" value="Unassembled WGS sequence"/>
</dbReference>
<dbReference type="InterPro" id="IPR028204">
    <property type="entry name" value="Tricorn_C1"/>
</dbReference>
<evidence type="ECO:0000256" key="1">
    <source>
        <dbReference type="ARBA" id="ARBA00004496"/>
    </source>
</evidence>
<dbReference type="InterPro" id="IPR015943">
    <property type="entry name" value="WD40/YVTN_repeat-like_dom_sf"/>
</dbReference>
<dbReference type="Pfam" id="PF03572">
    <property type="entry name" value="Peptidase_S41"/>
    <property type="match status" value="1"/>
</dbReference>
<keyword evidence="4 7" id="KW-0645">Protease</keyword>
<dbReference type="InterPro" id="IPR029414">
    <property type="entry name" value="Tricorn_PDZ"/>
</dbReference>
<keyword evidence="5 7" id="KW-0378">Hydrolase</keyword>
<feature type="active site" description="Charge relay system" evidence="8">
    <location>
        <position position="755"/>
    </location>
</feature>
<dbReference type="InterPro" id="IPR005151">
    <property type="entry name" value="Tail-specific_protease"/>
</dbReference>
<accession>A0A0D0GL64</accession>
<dbReference type="EMBL" id="JXRA01000113">
    <property type="protein sequence ID" value="KIO75176.1"/>
    <property type="molecule type" value="Genomic_DNA"/>
</dbReference>
<evidence type="ECO:0000256" key="5">
    <source>
        <dbReference type="ARBA" id="ARBA00022801"/>
    </source>
</evidence>
<dbReference type="AlphaFoldDB" id="A0A0D0GL64"/>
<dbReference type="SUPFAM" id="SSF50156">
    <property type="entry name" value="PDZ domain-like"/>
    <property type="match status" value="1"/>
</dbReference>
<dbReference type="GO" id="GO:0005737">
    <property type="term" value="C:cytoplasm"/>
    <property type="evidence" value="ECO:0007669"/>
    <property type="project" value="UniProtKB-SubCell"/>
</dbReference>
<evidence type="ECO:0000313" key="11">
    <source>
        <dbReference type="EMBL" id="KIO75176.1"/>
    </source>
</evidence>
<comment type="function">
    <text evidence="7">Degrades oligopeptides.</text>
</comment>
<dbReference type="GO" id="GO:0006508">
    <property type="term" value="P:proteolysis"/>
    <property type="evidence" value="ECO:0007669"/>
    <property type="project" value="UniProtKB-UniRule"/>
</dbReference>
<dbReference type="Gene3D" id="2.130.10.10">
    <property type="entry name" value="YVTN repeat-like/Quinoprotein amine dehydrogenase"/>
    <property type="match status" value="1"/>
</dbReference>
<dbReference type="PANTHER" id="PTHR43253">
    <property type="entry name" value="TRICORN PROTEASE HOMOLOG 2-RELATED"/>
    <property type="match status" value="1"/>
</dbReference>
<keyword evidence="12" id="KW-1185">Reference proteome</keyword>
<comment type="caution">
    <text evidence="11">The sequence shown here is derived from an EMBL/GenBank/DDBJ whole genome shotgun (WGS) entry which is preliminary data.</text>
</comment>
<feature type="domain" description="Tail specific protease" evidence="10">
    <location>
        <begin position="854"/>
        <end position="1048"/>
    </location>
</feature>
<keyword evidence="6 7" id="KW-0720">Serine protease</keyword>
<dbReference type="SUPFAM" id="SSF52096">
    <property type="entry name" value="ClpP/crotonase"/>
    <property type="match status" value="1"/>
</dbReference>
<dbReference type="Gene3D" id="3.30.750.44">
    <property type="match status" value="1"/>
</dbReference>
<dbReference type="Pfam" id="PF26549">
    <property type="entry name" value="Tricorn_N"/>
    <property type="match status" value="1"/>
</dbReference>
<evidence type="ECO:0000256" key="8">
    <source>
        <dbReference type="PIRSR" id="PIRSR036421-1"/>
    </source>
</evidence>
<evidence type="ECO:0000256" key="9">
    <source>
        <dbReference type="SAM" id="MobiDB-lite"/>
    </source>
</evidence>
<keyword evidence="3 7" id="KW-0963">Cytoplasm</keyword>
<dbReference type="PIRSF" id="PIRSF036421">
    <property type="entry name" value="Tricorn_protease"/>
    <property type="match status" value="1"/>
</dbReference>
<dbReference type="Pfam" id="PF14685">
    <property type="entry name" value="PDZ_Tricorn"/>
    <property type="match status" value="1"/>
</dbReference>
<dbReference type="InterPro" id="IPR036034">
    <property type="entry name" value="PDZ_sf"/>
</dbReference>
<feature type="region of interest" description="Disordered" evidence="9">
    <location>
        <begin position="549"/>
        <end position="574"/>
    </location>
</feature>
<dbReference type="SUPFAM" id="SSF82171">
    <property type="entry name" value="DPP6 N-terminal domain-like"/>
    <property type="match status" value="1"/>
</dbReference>
<reference evidence="11 12" key="1">
    <citation type="submission" date="2015-01" db="EMBL/GenBank/DDBJ databases">
        <title>Draft genome sequence of Pedobacter sp. NL19 isolated from sludge of an effluent treatment pond in an abandoned uranium mine.</title>
        <authorList>
            <person name="Santos T."/>
            <person name="Caetano T."/>
            <person name="Covas C."/>
            <person name="Cruz A."/>
            <person name="Mendo S."/>
        </authorList>
    </citation>
    <scope>NUCLEOTIDE SEQUENCE [LARGE SCALE GENOMIC DNA]</scope>
    <source>
        <strain evidence="11 12">NL19</strain>
    </source>
</reference>
<dbReference type="STRING" id="1503925.TH53_22220"/>
<evidence type="ECO:0000256" key="6">
    <source>
        <dbReference type="ARBA" id="ARBA00022825"/>
    </source>
</evidence>
<evidence type="ECO:0000256" key="2">
    <source>
        <dbReference type="ARBA" id="ARBA00008524"/>
    </source>
</evidence>
<comment type="subcellular location">
    <subcellularLocation>
        <location evidence="1 7">Cytoplasm</location>
    </subcellularLocation>
</comment>
<evidence type="ECO:0000259" key="10">
    <source>
        <dbReference type="SMART" id="SM00245"/>
    </source>
</evidence>
<dbReference type="Gene3D" id="2.30.42.10">
    <property type="match status" value="1"/>
</dbReference>
<dbReference type="CDD" id="cd07562">
    <property type="entry name" value="Peptidase_S41_TRI"/>
    <property type="match status" value="1"/>
</dbReference>
<proteinExistence type="inferred from homology"/>
<gene>
    <name evidence="11" type="ORF">TH53_22220</name>
</gene>
<name>A0A0D0GL64_9SPHI</name>
<protein>
    <recommendedName>
        <fullName evidence="7">Tricorn protease homolog</fullName>
        <ecNumber evidence="7">3.4.21.-</ecNumber>
    </recommendedName>
</protein>
<feature type="active site" description="Charge relay system" evidence="8">
    <location>
        <position position="1037"/>
    </location>
</feature>
<dbReference type="PANTHER" id="PTHR43253:SF1">
    <property type="entry name" value="TRICORN PROTEASE HOMOLOG 2-RELATED"/>
    <property type="match status" value="1"/>
</dbReference>
<evidence type="ECO:0000313" key="12">
    <source>
        <dbReference type="Proteomes" id="UP000032049"/>
    </source>
</evidence>
<evidence type="ECO:0000256" key="3">
    <source>
        <dbReference type="ARBA" id="ARBA00022490"/>
    </source>
</evidence>
<organism evidence="11 12">
    <name type="scientific">Pedobacter lusitanus</name>
    <dbReference type="NCBI Taxonomy" id="1503925"/>
    <lineage>
        <taxon>Bacteria</taxon>
        <taxon>Pseudomonadati</taxon>
        <taxon>Bacteroidota</taxon>
        <taxon>Sphingobacteriia</taxon>
        <taxon>Sphingobacteriales</taxon>
        <taxon>Sphingobacteriaceae</taxon>
        <taxon>Pedobacter</taxon>
    </lineage>
</organism>
<feature type="compositionally biased region" description="Basic and acidic residues" evidence="9">
    <location>
        <begin position="557"/>
        <end position="574"/>
    </location>
</feature>
<dbReference type="Pfam" id="PF14684">
    <property type="entry name" value="Tricorn_C1"/>
    <property type="match status" value="1"/>
</dbReference>
<dbReference type="SMART" id="SM00245">
    <property type="entry name" value="TSPc"/>
    <property type="match status" value="1"/>
</dbReference>
<evidence type="ECO:0000256" key="7">
    <source>
        <dbReference type="PIRNR" id="PIRNR036421"/>
    </source>
</evidence>
<dbReference type="Gene3D" id="2.120.10.60">
    <property type="entry name" value="Tricorn protease N-terminal domain"/>
    <property type="match status" value="1"/>
</dbReference>
<dbReference type="GO" id="GO:0008236">
    <property type="term" value="F:serine-type peptidase activity"/>
    <property type="evidence" value="ECO:0007669"/>
    <property type="project" value="UniProtKB-UniRule"/>
</dbReference>
<dbReference type="EC" id="3.4.21.-" evidence="7"/>
<dbReference type="InterPro" id="IPR029045">
    <property type="entry name" value="ClpP/crotonase-like_dom_sf"/>
</dbReference>
<dbReference type="InterPro" id="IPR012393">
    <property type="entry name" value="Tricorn_protease"/>
</dbReference>